<keyword evidence="3" id="KW-1185">Reference proteome</keyword>
<accession>A0ABY6B375</accession>
<feature type="compositionally biased region" description="Basic residues" evidence="1">
    <location>
        <begin position="1"/>
        <end position="16"/>
    </location>
</feature>
<proteinExistence type="predicted"/>
<name>A0ABY6B375_9BURK</name>
<evidence type="ECO:0000313" key="2">
    <source>
        <dbReference type="EMBL" id="UXH79630.1"/>
    </source>
</evidence>
<dbReference type="EMBL" id="CP104562">
    <property type="protein sequence ID" value="UXH79630.1"/>
    <property type="molecule type" value="Genomic_DNA"/>
</dbReference>
<evidence type="ECO:0000313" key="3">
    <source>
        <dbReference type="Proteomes" id="UP001064933"/>
    </source>
</evidence>
<dbReference type="RefSeq" id="WP_261759450.1">
    <property type="nucleotide sequence ID" value="NZ_CP104562.2"/>
</dbReference>
<gene>
    <name evidence="2" type="ORF">N4261_06865</name>
</gene>
<evidence type="ECO:0000256" key="1">
    <source>
        <dbReference type="SAM" id="MobiDB-lite"/>
    </source>
</evidence>
<sequence length="44" mass="4819">MTKHQRGNKEAKKPKKPTPPPLPVQAAPGALHDPATGPRRDNKR</sequence>
<feature type="region of interest" description="Disordered" evidence="1">
    <location>
        <begin position="1"/>
        <end position="44"/>
    </location>
</feature>
<dbReference type="Proteomes" id="UP001064933">
    <property type="component" value="Chromosome"/>
</dbReference>
<protein>
    <submittedName>
        <fullName evidence="2">Uncharacterized protein</fullName>
    </submittedName>
</protein>
<organism evidence="2 3">
    <name type="scientific">Roseateles amylovorans</name>
    <dbReference type="NCBI Taxonomy" id="2978473"/>
    <lineage>
        <taxon>Bacteria</taxon>
        <taxon>Pseudomonadati</taxon>
        <taxon>Pseudomonadota</taxon>
        <taxon>Betaproteobacteria</taxon>
        <taxon>Burkholderiales</taxon>
        <taxon>Sphaerotilaceae</taxon>
        <taxon>Roseateles</taxon>
    </lineage>
</organism>
<reference evidence="2" key="1">
    <citation type="submission" date="2022-10" db="EMBL/GenBank/DDBJ databases">
        <title>Characterization and whole genome sequencing of a new Roseateles species, isolated from fresh water.</title>
        <authorList>
            <person name="Guliayeva D.Y."/>
            <person name="Akhremchuk A.E."/>
            <person name="Sikolenko M.A."/>
            <person name="Valentovich L.N."/>
            <person name="Sidarenka A.V."/>
        </authorList>
    </citation>
    <scope>NUCLEOTIDE SEQUENCE</scope>
    <source>
        <strain evidence="2">BIM B-1768</strain>
    </source>
</reference>